<sequence>MISLILQTSYLHGLKVEIAVNESVSSAITQQATSTNCTWLLLLFQPLTLMHHQLNGKLMSGQNYEAK</sequence>
<dbReference type="Proteomes" id="UP000239757">
    <property type="component" value="Unassembled WGS sequence"/>
</dbReference>
<gene>
    <name evidence="1" type="ORF">GOBAR_AA23358</name>
</gene>
<evidence type="ECO:0000313" key="2">
    <source>
        <dbReference type="Proteomes" id="UP000239757"/>
    </source>
</evidence>
<protein>
    <submittedName>
        <fullName evidence="1">Uncharacterized protein</fullName>
    </submittedName>
</protein>
<reference evidence="1 2" key="1">
    <citation type="submission" date="2015-01" db="EMBL/GenBank/DDBJ databases">
        <title>Genome of allotetraploid Gossypium barbadense reveals genomic plasticity and fiber elongation in cotton evolution.</title>
        <authorList>
            <person name="Chen X."/>
            <person name="Liu X."/>
            <person name="Zhao B."/>
            <person name="Zheng H."/>
            <person name="Hu Y."/>
            <person name="Lu G."/>
            <person name="Yang C."/>
            <person name="Chen J."/>
            <person name="Shan C."/>
            <person name="Zhang L."/>
            <person name="Zhou Y."/>
            <person name="Wang L."/>
            <person name="Guo W."/>
            <person name="Bai Y."/>
            <person name="Ruan J."/>
            <person name="Shangguan X."/>
            <person name="Mao Y."/>
            <person name="Jiang J."/>
            <person name="Zhu Y."/>
            <person name="Lei J."/>
            <person name="Kang H."/>
            <person name="Chen S."/>
            <person name="He X."/>
            <person name="Wang R."/>
            <person name="Wang Y."/>
            <person name="Chen J."/>
            <person name="Wang L."/>
            <person name="Yu S."/>
            <person name="Wang B."/>
            <person name="Wei J."/>
            <person name="Song S."/>
            <person name="Lu X."/>
            <person name="Gao Z."/>
            <person name="Gu W."/>
            <person name="Deng X."/>
            <person name="Ma D."/>
            <person name="Wang S."/>
            <person name="Liang W."/>
            <person name="Fang L."/>
            <person name="Cai C."/>
            <person name="Zhu X."/>
            <person name="Zhou B."/>
            <person name="Zhang Y."/>
            <person name="Chen Z."/>
            <person name="Xu S."/>
            <person name="Zhu R."/>
            <person name="Wang S."/>
            <person name="Zhang T."/>
            <person name="Zhao G."/>
        </authorList>
    </citation>
    <scope>NUCLEOTIDE SEQUENCE [LARGE SCALE GENOMIC DNA]</scope>
    <source>
        <strain evidence="2">cv. Xinhai21</strain>
        <tissue evidence="1">Leaf</tissue>
    </source>
</reference>
<evidence type="ECO:0000313" key="1">
    <source>
        <dbReference type="EMBL" id="PPR97304.1"/>
    </source>
</evidence>
<dbReference type="AlphaFoldDB" id="A0A2P5X1T9"/>
<name>A0A2P5X1T9_GOSBA</name>
<organism evidence="1 2">
    <name type="scientific">Gossypium barbadense</name>
    <name type="common">Sea Island cotton</name>
    <name type="synonym">Hibiscus barbadensis</name>
    <dbReference type="NCBI Taxonomy" id="3634"/>
    <lineage>
        <taxon>Eukaryota</taxon>
        <taxon>Viridiplantae</taxon>
        <taxon>Streptophyta</taxon>
        <taxon>Embryophyta</taxon>
        <taxon>Tracheophyta</taxon>
        <taxon>Spermatophyta</taxon>
        <taxon>Magnoliopsida</taxon>
        <taxon>eudicotyledons</taxon>
        <taxon>Gunneridae</taxon>
        <taxon>Pentapetalae</taxon>
        <taxon>rosids</taxon>
        <taxon>malvids</taxon>
        <taxon>Malvales</taxon>
        <taxon>Malvaceae</taxon>
        <taxon>Malvoideae</taxon>
        <taxon>Gossypium</taxon>
    </lineage>
</organism>
<dbReference type="EMBL" id="KZ665885">
    <property type="protein sequence ID" value="PPR97304.1"/>
    <property type="molecule type" value="Genomic_DNA"/>
</dbReference>
<proteinExistence type="predicted"/>
<accession>A0A2P5X1T9</accession>